<feature type="domain" description="Tudor" evidence="1">
    <location>
        <begin position="104"/>
        <end position="168"/>
    </location>
</feature>
<sequence>MEKFERRNLARQVHAILSKCDKKGLTIEDLEKEIMTFENFSLESALADIGISVLQFLQGFPHKFRRNAVTKICNLNLKSEPKKSMDTSLCAEQFSKLPSPPFEAWKIGHACLIPVFADRKIGVFYRRAVVVDIDKFDKIIIVRQIDFGDVRGFKAEKLIPMPEIFGSIPCLAIKLRLQNFKIIDEQNFDTIQKENLALFQKMGTSLKFRPIKWLPGHDDENALLVKLFVNSSPDDVLKTLETQGKIQIL</sequence>
<accession>A0A8S1FEL8</accession>
<evidence type="ECO:0000313" key="3">
    <source>
        <dbReference type="Proteomes" id="UP000494206"/>
    </source>
</evidence>
<evidence type="ECO:0000313" key="2">
    <source>
        <dbReference type="EMBL" id="CAB3411618.1"/>
    </source>
</evidence>
<keyword evidence="3" id="KW-1185">Reference proteome</keyword>
<dbReference type="Proteomes" id="UP000494206">
    <property type="component" value="Unassembled WGS sequence"/>
</dbReference>
<reference evidence="2 3" key="1">
    <citation type="submission" date="2020-04" db="EMBL/GenBank/DDBJ databases">
        <authorList>
            <person name="Laetsch R D."/>
            <person name="Stevens L."/>
            <person name="Kumar S."/>
            <person name="Blaxter L. M."/>
        </authorList>
    </citation>
    <scope>NUCLEOTIDE SEQUENCE [LARGE SCALE GENOMIC DNA]</scope>
</reference>
<dbReference type="SUPFAM" id="SSF63748">
    <property type="entry name" value="Tudor/PWWP/MBT"/>
    <property type="match status" value="1"/>
</dbReference>
<dbReference type="Gene3D" id="2.30.30.140">
    <property type="match status" value="1"/>
</dbReference>
<dbReference type="PROSITE" id="PS50304">
    <property type="entry name" value="TUDOR"/>
    <property type="match status" value="1"/>
</dbReference>
<dbReference type="AlphaFoldDB" id="A0A8S1FEL8"/>
<organism evidence="2 3">
    <name type="scientific">Caenorhabditis bovis</name>
    <dbReference type="NCBI Taxonomy" id="2654633"/>
    <lineage>
        <taxon>Eukaryota</taxon>
        <taxon>Metazoa</taxon>
        <taxon>Ecdysozoa</taxon>
        <taxon>Nematoda</taxon>
        <taxon>Chromadorea</taxon>
        <taxon>Rhabditida</taxon>
        <taxon>Rhabditina</taxon>
        <taxon>Rhabditomorpha</taxon>
        <taxon>Rhabditoidea</taxon>
        <taxon>Rhabditidae</taxon>
        <taxon>Peloderinae</taxon>
        <taxon>Caenorhabditis</taxon>
    </lineage>
</organism>
<protein>
    <recommendedName>
        <fullName evidence="1">Tudor domain-containing protein</fullName>
    </recommendedName>
</protein>
<name>A0A8S1FEL8_9PELO</name>
<proteinExistence type="predicted"/>
<dbReference type="EMBL" id="CADEPM010000015">
    <property type="protein sequence ID" value="CAB3411618.1"/>
    <property type="molecule type" value="Genomic_DNA"/>
</dbReference>
<gene>
    <name evidence="2" type="ORF">CBOVIS_LOCUS12996</name>
</gene>
<evidence type="ECO:0000259" key="1">
    <source>
        <dbReference type="PROSITE" id="PS50304"/>
    </source>
</evidence>
<comment type="caution">
    <text evidence="2">The sequence shown here is derived from an EMBL/GenBank/DDBJ whole genome shotgun (WGS) entry which is preliminary data.</text>
</comment>
<dbReference type="InterPro" id="IPR002999">
    <property type="entry name" value="Tudor"/>
</dbReference>